<organism evidence="8 9">
    <name type="scientific">Microlunatus aurantiacus</name>
    <dbReference type="NCBI Taxonomy" id="446786"/>
    <lineage>
        <taxon>Bacteria</taxon>
        <taxon>Bacillati</taxon>
        <taxon>Actinomycetota</taxon>
        <taxon>Actinomycetes</taxon>
        <taxon>Propionibacteriales</taxon>
        <taxon>Propionibacteriaceae</taxon>
        <taxon>Microlunatus</taxon>
    </lineage>
</organism>
<dbReference type="RefSeq" id="WP_344811911.1">
    <property type="nucleotide sequence ID" value="NZ_BAAAYX010000004.1"/>
</dbReference>
<reference evidence="9" key="1">
    <citation type="journal article" date="2019" name="Int. J. Syst. Evol. Microbiol.">
        <title>The Global Catalogue of Microorganisms (GCM) 10K type strain sequencing project: providing services to taxonomists for standard genome sequencing and annotation.</title>
        <authorList>
            <consortium name="The Broad Institute Genomics Platform"/>
            <consortium name="The Broad Institute Genome Sequencing Center for Infectious Disease"/>
            <person name="Wu L."/>
            <person name="Ma J."/>
        </authorList>
    </citation>
    <scope>NUCLEOTIDE SEQUENCE [LARGE SCALE GENOMIC DNA]</scope>
    <source>
        <strain evidence="9">JCM 16548</strain>
    </source>
</reference>
<dbReference type="EMBL" id="BAAAYX010000004">
    <property type="protein sequence ID" value="GAA3700961.1"/>
    <property type="molecule type" value="Genomic_DNA"/>
</dbReference>
<dbReference type="SUPFAM" id="SSF53067">
    <property type="entry name" value="Actin-like ATPase domain"/>
    <property type="match status" value="2"/>
</dbReference>
<comment type="similarity">
    <text evidence="1">Belongs to the heat shock protein 70 family.</text>
</comment>
<keyword evidence="2" id="KW-0547">Nucleotide-binding</keyword>
<evidence type="ECO:0000256" key="4">
    <source>
        <dbReference type="ARBA" id="ARBA00023016"/>
    </source>
</evidence>
<feature type="transmembrane region" description="Helical" evidence="7">
    <location>
        <begin position="628"/>
        <end position="650"/>
    </location>
</feature>
<accession>A0ABP7D5I3</accession>
<evidence type="ECO:0000256" key="6">
    <source>
        <dbReference type="SAM" id="MobiDB-lite"/>
    </source>
</evidence>
<dbReference type="PANTHER" id="PTHR45639">
    <property type="entry name" value="HSC70CB, ISOFORM G-RELATED"/>
    <property type="match status" value="1"/>
</dbReference>
<gene>
    <name evidence="8" type="ORF">GCM10022204_17180</name>
</gene>
<dbReference type="Gene3D" id="3.30.420.40">
    <property type="match status" value="2"/>
</dbReference>
<dbReference type="Gene3D" id="3.90.640.10">
    <property type="entry name" value="Actin, Chain A, domain 4"/>
    <property type="match status" value="1"/>
</dbReference>
<evidence type="ECO:0000256" key="7">
    <source>
        <dbReference type="SAM" id="Phobius"/>
    </source>
</evidence>
<keyword evidence="5" id="KW-0143">Chaperone</keyword>
<evidence type="ECO:0008006" key="10">
    <source>
        <dbReference type="Google" id="ProtNLM"/>
    </source>
</evidence>
<feature type="compositionally biased region" description="Polar residues" evidence="6">
    <location>
        <begin position="357"/>
        <end position="374"/>
    </location>
</feature>
<dbReference type="InterPro" id="IPR043129">
    <property type="entry name" value="ATPase_NBD"/>
</dbReference>
<comment type="caution">
    <text evidence="8">The sequence shown here is derived from an EMBL/GenBank/DDBJ whole genome shotgun (WGS) entry which is preliminary data.</text>
</comment>
<dbReference type="InterPro" id="IPR013126">
    <property type="entry name" value="Hsp_70_fam"/>
</dbReference>
<feature type="compositionally biased region" description="Pro residues" evidence="6">
    <location>
        <begin position="376"/>
        <end position="388"/>
    </location>
</feature>
<sequence length="658" mass="69007">MAYSLGIDLGTTYTAAAVSDGRHAEIVPLGDRSPQAPSVIYKSPDGTFRYGESAERHAATEPERIAREFKRRMGDQTPIFVAGTPMSAHACSKALLGWAIEQVVVGQGEPPDQVIVTCPANWGPYRRELMSQVTSLNADYPITVCTEPEAAALHFATSRRVAADRPVAVYDLGGGTFDAAVLRRAPSGGFDVVGTPDGLEQLGGIDFDEAVFERVSRVVDWDRIDPDDPDTLTGLARLRRDCTEAKEWLSSETEAVVPVLLGGRLSRVRLTRAEFNELIGPLVDDTLEILDRVIRRSGVAASELGAIVLVGGSSRVPLISERITRRFGRPAVLSPQPKMCVAMGAALIGAGPAALTVSPTPAASSPGRTSTTSDPIAPPKPVPVPTPAPAARTAGPVAVASPDISSTSTDGPAAAVATPPARAAQRVEPPVPEVVVAPERGAGAPPVRHRRQVPIYRLVSALCALAAVLLMALGPQPQDPHRTWDTDFAVDATGLPADARLAVTLFGIDVARPTVPVTPAGSFDLGGSRVFLAGPVRGEITAGGSTQDVVLRAADRWHWTRWLTLPAAALALTALFSFAYAESIVAPIRRRRTRATPGELIGLIGSGLGLGVAAALAAWVIGDRLLDPAVTLGIVVLVCAAVGLLAFAWLPREPAARS</sequence>
<feature type="region of interest" description="Disordered" evidence="6">
    <location>
        <begin position="357"/>
        <end position="415"/>
    </location>
</feature>
<dbReference type="InterPro" id="IPR018181">
    <property type="entry name" value="Heat_shock_70_CS"/>
</dbReference>
<dbReference type="PANTHER" id="PTHR45639:SF34">
    <property type="entry name" value="CHAPERONE PROTEIN DNAK"/>
    <property type="match status" value="1"/>
</dbReference>
<keyword evidence="7" id="KW-0472">Membrane</keyword>
<dbReference type="Proteomes" id="UP001500051">
    <property type="component" value="Unassembled WGS sequence"/>
</dbReference>
<protein>
    <recommendedName>
        <fullName evidence="10">Hsp70 protein</fullName>
    </recommendedName>
</protein>
<dbReference type="PRINTS" id="PR00301">
    <property type="entry name" value="HEATSHOCK70"/>
</dbReference>
<evidence type="ECO:0000256" key="2">
    <source>
        <dbReference type="ARBA" id="ARBA00022741"/>
    </source>
</evidence>
<dbReference type="Pfam" id="PF00012">
    <property type="entry name" value="HSP70"/>
    <property type="match status" value="2"/>
</dbReference>
<proteinExistence type="inferred from homology"/>
<feature type="compositionally biased region" description="Low complexity" evidence="6">
    <location>
        <begin position="389"/>
        <end position="400"/>
    </location>
</feature>
<dbReference type="PROSITE" id="PS01036">
    <property type="entry name" value="HSP70_3"/>
    <property type="match status" value="1"/>
</dbReference>
<keyword evidence="3" id="KW-0067">ATP-binding</keyword>
<evidence type="ECO:0000256" key="3">
    <source>
        <dbReference type="ARBA" id="ARBA00022840"/>
    </source>
</evidence>
<keyword evidence="7" id="KW-1133">Transmembrane helix</keyword>
<evidence type="ECO:0000313" key="9">
    <source>
        <dbReference type="Proteomes" id="UP001500051"/>
    </source>
</evidence>
<keyword evidence="4" id="KW-0346">Stress response</keyword>
<feature type="transmembrane region" description="Helical" evidence="7">
    <location>
        <begin position="567"/>
        <end position="588"/>
    </location>
</feature>
<name>A0ABP7D5I3_9ACTN</name>
<keyword evidence="9" id="KW-1185">Reference proteome</keyword>
<feature type="transmembrane region" description="Helical" evidence="7">
    <location>
        <begin position="600"/>
        <end position="622"/>
    </location>
</feature>
<keyword evidence="7" id="KW-0812">Transmembrane</keyword>
<evidence type="ECO:0000256" key="1">
    <source>
        <dbReference type="ARBA" id="ARBA00007381"/>
    </source>
</evidence>
<evidence type="ECO:0000313" key="8">
    <source>
        <dbReference type="EMBL" id="GAA3700961.1"/>
    </source>
</evidence>
<evidence type="ECO:0000256" key="5">
    <source>
        <dbReference type="ARBA" id="ARBA00023186"/>
    </source>
</evidence>